<dbReference type="EMBL" id="CALBWS010000015">
    <property type="protein sequence ID" value="CAH2715364.1"/>
    <property type="molecule type" value="Genomic_DNA"/>
</dbReference>
<feature type="domain" description="MOSC" evidence="1">
    <location>
        <begin position="36"/>
        <end position="170"/>
    </location>
</feature>
<evidence type="ECO:0000313" key="2">
    <source>
        <dbReference type="EMBL" id="CAH2715364.1"/>
    </source>
</evidence>
<dbReference type="InterPro" id="IPR052353">
    <property type="entry name" value="Benzoxazolinone_Detox_Enz"/>
</dbReference>
<dbReference type="InterPro" id="IPR005302">
    <property type="entry name" value="MoCF_Sase_C"/>
</dbReference>
<proteinExistence type="predicted"/>
<dbReference type="PROSITE" id="PS51340">
    <property type="entry name" value="MOSC"/>
    <property type="match status" value="1"/>
</dbReference>
<dbReference type="InterPro" id="IPR005163">
    <property type="entry name" value="Tri_helical_YiiM-like"/>
</dbReference>
<dbReference type="Proteomes" id="UP000838308">
    <property type="component" value="Unassembled WGS sequence"/>
</dbReference>
<accession>A0ABM9ERW6</accession>
<dbReference type="Pfam" id="PF03473">
    <property type="entry name" value="MOSC"/>
    <property type="match status" value="1"/>
</dbReference>
<dbReference type="PANTHER" id="PTHR30212">
    <property type="entry name" value="PROTEIN YIIM"/>
    <property type="match status" value="1"/>
</dbReference>
<gene>
    <name evidence="2" type="primary">yiiM_2</name>
    <name evidence="2" type="ORF">BACCIP111895_02548</name>
</gene>
<dbReference type="Gene3D" id="2.40.33.20">
    <property type="entry name" value="PK beta-barrel domain-like"/>
    <property type="match status" value="1"/>
</dbReference>
<dbReference type="PANTHER" id="PTHR30212:SF2">
    <property type="entry name" value="PROTEIN YIIM"/>
    <property type="match status" value="1"/>
</dbReference>
<comment type="caution">
    <text evidence="2">The sequence shown here is derived from an EMBL/GenBank/DDBJ whole genome shotgun (WGS) entry which is preliminary data.</text>
</comment>
<keyword evidence="3" id="KW-1185">Reference proteome</keyword>
<name>A0ABM9ERW6_9BACI</name>
<evidence type="ECO:0000259" key="1">
    <source>
        <dbReference type="PROSITE" id="PS51340"/>
    </source>
</evidence>
<organism evidence="2 3">
    <name type="scientific">Neobacillus rhizosphaerae</name>
    <dbReference type="NCBI Taxonomy" id="2880965"/>
    <lineage>
        <taxon>Bacteria</taxon>
        <taxon>Bacillati</taxon>
        <taxon>Bacillota</taxon>
        <taxon>Bacilli</taxon>
        <taxon>Bacillales</taxon>
        <taxon>Bacillaceae</taxon>
        <taxon>Neobacillus</taxon>
    </lineage>
</organism>
<dbReference type="Pfam" id="PF03475">
    <property type="entry name" value="YiiM_3-alpha"/>
    <property type="match status" value="1"/>
</dbReference>
<dbReference type="InterPro" id="IPR011037">
    <property type="entry name" value="Pyrv_Knase-like_insert_dom_sf"/>
</dbReference>
<evidence type="ECO:0000313" key="3">
    <source>
        <dbReference type="Proteomes" id="UP000838308"/>
    </source>
</evidence>
<dbReference type="SUPFAM" id="SSF50800">
    <property type="entry name" value="PK beta-barrel domain-like"/>
    <property type="match status" value="1"/>
</dbReference>
<sequence length="224" mass="25726">MEKIDKMIKREIIYLSKGLPKNMVHNGKDFRSGIRKEQVDELFVGFNQIEGDEVANPDYHGGQDRVVCLYPYEHYAHWESIFGKALTKTAFGENLTVSNTKEDQVCIGDVFQIGEAVLQVSQGRYPCATINKRNNNNLLLKSVIDMGFTGYFFRVLKEGKISSHSQIKKLVSHPKQVTVSSVHHLFFHEQSPTNEAIQKILNVEELAAQWRRILLNLKVKHQKR</sequence>
<protein>
    <submittedName>
        <fullName evidence="2">Protein YiiM</fullName>
    </submittedName>
</protein>
<reference evidence="2" key="1">
    <citation type="submission" date="2022-04" db="EMBL/GenBank/DDBJ databases">
        <authorList>
            <person name="Criscuolo A."/>
        </authorList>
    </citation>
    <scope>NUCLEOTIDE SEQUENCE</scope>
    <source>
        <strain evidence="2">CIP111895</strain>
    </source>
</reference>